<organism evidence="1 2">
    <name type="scientific">Agrobacterium phage Atu_ph07</name>
    <dbReference type="NCBI Taxonomy" id="2024264"/>
    <lineage>
        <taxon>Viruses</taxon>
        <taxon>Duplodnaviria</taxon>
        <taxon>Heunggongvirae</taxon>
        <taxon>Uroviricota</taxon>
        <taxon>Caudoviricetes</taxon>
        <taxon>Polybotosvirus</taxon>
        <taxon>Polybotosvirus Atuph07</taxon>
    </lineage>
</organism>
<dbReference type="KEGG" id="vg:40088027"/>
<dbReference type="EMBL" id="MF403008">
    <property type="protein sequence ID" value="AUZ94836.1"/>
    <property type="molecule type" value="Genomic_DNA"/>
</dbReference>
<proteinExistence type="predicted"/>
<evidence type="ECO:0000313" key="2">
    <source>
        <dbReference type="Proteomes" id="UP000223025"/>
    </source>
</evidence>
<protein>
    <submittedName>
        <fullName evidence="1">Uncharacterized protein</fullName>
    </submittedName>
</protein>
<dbReference type="GeneID" id="40088027"/>
<reference evidence="1 2" key="1">
    <citation type="submission" date="2017-06" db="EMBL/GenBank/DDBJ databases">
        <authorList>
            <person name="Kim H.J."/>
            <person name="Triplett B.A."/>
        </authorList>
    </citation>
    <scope>NUCLEOTIDE SEQUENCE [LARGE SCALE GENOMIC DNA]</scope>
</reference>
<accession>A0A2L0UZ69</accession>
<dbReference type="Proteomes" id="UP000223025">
    <property type="component" value="Segment"/>
</dbReference>
<sequence length="120" mass="14087">MSIPVPNFDKWFFHENGEWSEYLVVDSRYTQFFRGEGKDGYAQSRSIMAKKQKGHNRVGLAAVLTDGTRSMNRPIVEISYDEVPKDIKGIWKRELVKIRTFCENEDEAYWKQAGIDYWNA</sequence>
<name>A0A2L0UZ69_9CAUD</name>
<dbReference type="RefSeq" id="YP_009611689.1">
    <property type="nucleotide sequence ID" value="NC_042013.1"/>
</dbReference>
<keyword evidence="2" id="KW-1185">Reference proteome</keyword>
<evidence type="ECO:0000313" key="1">
    <source>
        <dbReference type="EMBL" id="AUZ94836.1"/>
    </source>
</evidence>